<dbReference type="PANTHER" id="PTHR30126">
    <property type="entry name" value="HTH-TYPE TRANSCRIPTIONAL REGULATOR"/>
    <property type="match status" value="1"/>
</dbReference>
<protein>
    <submittedName>
        <fullName evidence="6">LysR family transcriptional regulator</fullName>
    </submittedName>
</protein>
<evidence type="ECO:0000256" key="3">
    <source>
        <dbReference type="ARBA" id="ARBA00023125"/>
    </source>
</evidence>
<dbReference type="InterPro" id="IPR000847">
    <property type="entry name" value="LysR_HTH_N"/>
</dbReference>
<dbReference type="AlphaFoldDB" id="A0A480AUL6"/>
<evidence type="ECO:0000313" key="6">
    <source>
        <dbReference type="EMBL" id="GCL65244.1"/>
    </source>
</evidence>
<accession>A0A480AUL6</accession>
<dbReference type="Gene3D" id="1.10.10.10">
    <property type="entry name" value="Winged helix-like DNA-binding domain superfamily/Winged helix DNA-binding domain"/>
    <property type="match status" value="1"/>
</dbReference>
<dbReference type="PANTHER" id="PTHR30126:SF21">
    <property type="entry name" value="TRANSCRIPTIONAL REGULATOR-RELATED"/>
    <property type="match status" value="1"/>
</dbReference>
<evidence type="ECO:0000256" key="2">
    <source>
        <dbReference type="ARBA" id="ARBA00023015"/>
    </source>
</evidence>
<comment type="similarity">
    <text evidence="1">Belongs to the LysR transcriptional regulatory family.</text>
</comment>
<keyword evidence="3" id="KW-0238">DNA-binding</keyword>
<organism evidence="6 7">
    <name type="scientific">Pseudaquabacterium pictum</name>
    <dbReference type="NCBI Taxonomy" id="2315236"/>
    <lineage>
        <taxon>Bacteria</taxon>
        <taxon>Pseudomonadati</taxon>
        <taxon>Pseudomonadota</taxon>
        <taxon>Betaproteobacteria</taxon>
        <taxon>Burkholderiales</taxon>
        <taxon>Sphaerotilaceae</taxon>
        <taxon>Pseudaquabacterium</taxon>
    </lineage>
</organism>
<reference evidence="7" key="1">
    <citation type="submission" date="2019-03" db="EMBL/GenBank/DDBJ databases">
        <title>Aquabacterium pictum sp.nov., the first bacteriochlorophyll a-containing freshwater bacterium in the genus Aquabacterium of the class Betaproteobacteria.</title>
        <authorList>
            <person name="Hirose S."/>
            <person name="Tank M."/>
            <person name="Hara E."/>
            <person name="Tamaki H."/>
            <person name="Takaichi S."/>
            <person name="Haruta S."/>
            <person name="Hanada S."/>
        </authorList>
    </citation>
    <scope>NUCLEOTIDE SEQUENCE [LARGE SCALE GENOMIC DNA]</scope>
    <source>
        <strain evidence="7">W35</strain>
    </source>
</reference>
<dbReference type="PROSITE" id="PS50931">
    <property type="entry name" value="HTH_LYSR"/>
    <property type="match status" value="1"/>
</dbReference>
<feature type="domain" description="HTH lysR-type" evidence="5">
    <location>
        <begin position="10"/>
        <end position="67"/>
    </location>
</feature>
<proteinExistence type="inferred from homology"/>
<evidence type="ECO:0000256" key="4">
    <source>
        <dbReference type="ARBA" id="ARBA00023163"/>
    </source>
</evidence>
<dbReference type="InterPro" id="IPR036390">
    <property type="entry name" value="WH_DNA-bd_sf"/>
</dbReference>
<dbReference type="GO" id="GO:0003700">
    <property type="term" value="F:DNA-binding transcription factor activity"/>
    <property type="evidence" value="ECO:0007669"/>
    <property type="project" value="InterPro"/>
</dbReference>
<dbReference type="Gene3D" id="3.40.190.290">
    <property type="match status" value="1"/>
</dbReference>
<dbReference type="EMBL" id="BJCL01000014">
    <property type="protein sequence ID" value="GCL65244.1"/>
    <property type="molecule type" value="Genomic_DNA"/>
</dbReference>
<dbReference type="Proteomes" id="UP000301751">
    <property type="component" value="Unassembled WGS sequence"/>
</dbReference>
<dbReference type="InterPro" id="IPR036388">
    <property type="entry name" value="WH-like_DNA-bd_sf"/>
</dbReference>
<dbReference type="GO" id="GO:0000976">
    <property type="term" value="F:transcription cis-regulatory region binding"/>
    <property type="evidence" value="ECO:0007669"/>
    <property type="project" value="TreeGrafter"/>
</dbReference>
<dbReference type="InterPro" id="IPR005119">
    <property type="entry name" value="LysR_subst-bd"/>
</dbReference>
<dbReference type="SUPFAM" id="SSF46785">
    <property type="entry name" value="Winged helix' DNA-binding domain"/>
    <property type="match status" value="1"/>
</dbReference>
<gene>
    <name evidence="6" type="ORF">AQPW35_43250</name>
</gene>
<evidence type="ECO:0000259" key="5">
    <source>
        <dbReference type="PROSITE" id="PS50931"/>
    </source>
</evidence>
<name>A0A480AUL6_9BURK</name>
<keyword evidence="7" id="KW-1185">Reference proteome</keyword>
<evidence type="ECO:0000256" key="1">
    <source>
        <dbReference type="ARBA" id="ARBA00009437"/>
    </source>
</evidence>
<dbReference type="RefSeq" id="WP_137734953.1">
    <property type="nucleotide sequence ID" value="NZ_BJCL01000014.1"/>
</dbReference>
<keyword evidence="4" id="KW-0804">Transcription</keyword>
<comment type="caution">
    <text evidence="6">The sequence shown here is derived from an EMBL/GenBank/DDBJ whole genome shotgun (WGS) entry which is preliminary data.</text>
</comment>
<dbReference type="OrthoDB" id="9072091at2"/>
<dbReference type="Pfam" id="PF03466">
    <property type="entry name" value="LysR_substrate"/>
    <property type="match status" value="1"/>
</dbReference>
<dbReference type="PRINTS" id="PR00039">
    <property type="entry name" value="HTHLYSR"/>
</dbReference>
<evidence type="ECO:0000313" key="7">
    <source>
        <dbReference type="Proteomes" id="UP000301751"/>
    </source>
</evidence>
<dbReference type="Pfam" id="PF00126">
    <property type="entry name" value="HTH_1"/>
    <property type="match status" value="1"/>
</dbReference>
<dbReference type="FunFam" id="1.10.10.10:FF:000001">
    <property type="entry name" value="LysR family transcriptional regulator"/>
    <property type="match status" value="1"/>
</dbReference>
<dbReference type="SUPFAM" id="SSF53850">
    <property type="entry name" value="Periplasmic binding protein-like II"/>
    <property type="match status" value="1"/>
</dbReference>
<sequence length="314" mass="33274">MPGAFDPATLDWNLLRALGAVLDQGSFTQAAARLGTSQPTLSRQIAALEAQLGTPLFERGARRLQPTPAALALAEPAQRMLAAAQACALAADAVGSAADDLAGTVRLTASEVVSAEVLPGLLADLAQRHPQIQIELVPGDTLSNLLEREADIAVRMVRPTQGTLITRHIADWPLGFYVHRRLVDAHGLPTPATLAQHRWVGMDQSTQMLDGFRAAGHAVDRRFFAFRCDSQPVGLAMVRAGVGIGVVMAPLARRLPDLVPVLPELQLPVLPVWLTAHRALRASRRLQVVFQHLAAGLAAWGAASPACARSSGSG</sequence>
<keyword evidence="2" id="KW-0805">Transcription regulation</keyword>